<evidence type="ECO:0000256" key="4">
    <source>
        <dbReference type="ARBA" id="ARBA00022837"/>
    </source>
</evidence>
<dbReference type="STRING" id="1742972.COMA1_60175"/>
<evidence type="ECO:0000313" key="7">
    <source>
        <dbReference type="Proteomes" id="UP000199032"/>
    </source>
</evidence>
<dbReference type="Gene3D" id="3.55.10.10">
    <property type="entry name" value="Archease domain"/>
    <property type="match status" value="1"/>
</dbReference>
<sequence>MHSYQFLDDIAVADLAFKAEGDSVEELFRAATDALLETLADPSTVAMTWERRIEHVCGALDELLFEWLSDLVYWKDAAGVVFHEANLSVVQKGTTWTLAAVLRGAPVDQTTQILHNDVKGVTKHLYEVKQQGMRWYAQVVVDV</sequence>
<organism evidence="6 7">
    <name type="scientific">Candidatus Nitrospira nitrosa</name>
    <dbReference type="NCBI Taxonomy" id="1742972"/>
    <lineage>
        <taxon>Bacteria</taxon>
        <taxon>Pseudomonadati</taxon>
        <taxon>Nitrospirota</taxon>
        <taxon>Nitrospiria</taxon>
        <taxon>Nitrospirales</taxon>
        <taxon>Nitrospiraceae</taxon>
        <taxon>Nitrospira</taxon>
    </lineage>
</organism>
<evidence type="ECO:0000313" key="6">
    <source>
        <dbReference type="EMBL" id="CUS38957.1"/>
    </source>
</evidence>
<dbReference type="InterPro" id="IPR002804">
    <property type="entry name" value="Archease"/>
</dbReference>
<keyword evidence="2" id="KW-0819">tRNA processing</keyword>
<evidence type="ECO:0000256" key="1">
    <source>
        <dbReference type="ARBA" id="ARBA00007963"/>
    </source>
</evidence>
<dbReference type="EMBL" id="CZQA01000012">
    <property type="protein sequence ID" value="CUS38957.1"/>
    <property type="molecule type" value="Genomic_DNA"/>
</dbReference>
<evidence type="ECO:0000256" key="3">
    <source>
        <dbReference type="ARBA" id="ARBA00022723"/>
    </source>
</evidence>
<dbReference type="PANTHER" id="PTHR12682">
    <property type="entry name" value="ARCHEASE"/>
    <property type="match status" value="1"/>
</dbReference>
<keyword evidence="7" id="KW-1185">Reference proteome</keyword>
<feature type="domain" description="Archease" evidence="5">
    <location>
        <begin position="4"/>
        <end position="143"/>
    </location>
</feature>
<dbReference type="PANTHER" id="PTHR12682:SF11">
    <property type="entry name" value="PROTEIN ARCHEASE"/>
    <property type="match status" value="1"/>
</dbReference>
<dbReference type="GO" id="GO:0008033">
    <property type="term" value="P:tRNA processing"/>
    <property type="evidence" value="ECO:0007669"/>
    <property type="project" value="UniProtKB-KW"/>
</dbReference>
<proteinExistence type="inferred from homology"/>
<dbReference type="InterPro" id="IPR036820">
    <property type="entry name" value="Archease_dom_sf"/>
</dbReference>
<evidence type="ECO:0000256" key="2">
    <source>
        <dbReference type="ARBA" id="ARBA00022694"/>
    </source>
</evidence>
<keyword evidence="4" id="KW-0106">Calcium</keyword>
<accession>A0A0S4LQI7</accession>
<dbReference type="AlphaFoldDB" id="A0A0S4LQI7"/>
<dbReference type="GO" id="GO:0046872">
    <property type="term" value="F:metal ion binding"/>
    <property type="evidence" value="ECO:0007669"/>
    <property type="project" value="UniProtKB-KW"/>
</dbReference>
<dbReference type="Proteomes" id="UP000199032">
    <property type="component" value="Unassembled WGS sequence"/>
</dbReference>
<name>A0A0S4LQI7_9BACT</name>
<dbReference type="SUPFAM" id="SSF69819">
    <property type="entry name" value="MTH1598-like"/>
    <property type="match status" value="1"/>
</dbReference>
<reference evidence="6 7" key="1">
    <citation type="submission" date="2015-10" db="EMBL/GenBank/DDBJ databases">
        <authorList>
            <person name="Gilbert D.G."/>
        </authorList>
    </citation>
    <scope>NUCLEOTIDE SEQUENCE [LARGE SCALE GENOMIC DNA]</scope>
    <source>
        <strain evidence="6">COMA1</strain>
    </source>
</reference>
<evidence type="ECO:0000259" key="5">
    <source>
        <dbReference type="Pfam" id="PF01951"/>
    </source>
</evidence>
<dbReference type="InterPro" id="IPR023572">
    <property type="entry name" value="Archease_dom"/>
</dbReference>
<gene>
    <name evidence="6" type="ORF">COMA1_60175</name>
</gene>
<dbReference type="Pfam" id="PF01951">
    <property type="entry name" value="Archease"/>
    <property type="match status" value="1"/>
</dbReference>
<keyword evidence="3" id="KW-0479">Metal-binding</keyword>
<dbReference type="RefSeq" id="WP_090751021.1">
    <property type="nucleotide sequence ID" value="NZ_CZQA01000012.1"/>
</dbReference>
<comment type="similarity">
    <text evidence="1">Belongs to the archease family.</text>
</comment>
<protein>
    <recommendedName>
        <fullName evidence="5">Archease domain-containing protein</fullName>
    </recommendedName>
</protein>
<dbReference type="OrthoDB" id="513063at2"/>